<dbReference type="AlphaFoldDB" id="A0A8H9LCG6"/>
<dbReference type="PROSITE" id="PS51173">
    <property type="entry name" value="CBM2"/>
    <property type="match status" value="1"/>
</dbReference>
<organism evidence="2 3">
    <name type="scientific">Microbispora bryophytorum</name>
    <dbReference type="NCBI Taxonomy" id="1460882"/>
    <lineage>
        <taxon>Bacteria</taxon>
        <taxon>Bacillati</taxon>
        <taxon>Actinomycetota</taxon>
        <taxon>Actinomycetes</taxon>
        <taxon>Streptosporangiales</taxon>
        <taxon>Streptosporangiaceae</taxon>
        <taxon>Microbispora</taxon>
    </lineage>
</organism>
<keyword evidence="3" id="KW-1185">Reference proteome</keyword>
<dbReference type="EMBL" id="BMMN01000002">
    <property type="protein sequence ID" value="GGO06143.1"/>
    <property type="molecule type" value="Genomic_DNA"/>
</dbReference>
<dbReference type="InterPro" id="IPR001919">
    <property type="entry name" value="CBD2"/>
</dbReference>
<evidence type="ECO:0000313" key="3">
    <source>
        <dbReference type="Proteomes" id="UP000653480"/>
    </source>
</evidence>
<dbReference type="SMART" id="SM00637">
    <property type="entry name" value="CBD_II"/>
    <property type="match status" value="1"/>
</dbReference>
<dbReference type="GO" id="GO:0030247">
    <property type="term" value="F:polysaccharide binding"/>
    <property type="evidence" value="ECO:0007669"/>
    <property type="project" value="UniProtKB-UniRule"/>
</dbReference>
<evidence type="ECO:0000313" key="2">
    <source>
        <dbReference type="EMBL" id="GGO06143.1"/>
    </source>
</evidence>
<dbReference type="GO" id="GO:0004553">
    <property type="term" value="F:hydrolase activity, hydrolyzing O-glycosyl compounds"/>
    <property type="evidence" value="ECO:0007669"/>
    <property type="project" value="InterPro"/>
</dbReference>
<gene>
    <name evidence="2" type="ORF">GCM10011574_18580</name>
</gene>
<dbReference type="Proteomes" id="UP000653480">
    <property type="component" value="Unassembled WGS sequence"/>
</dbReference>
<evidence type="ECO:0000259" key="1">
    <source>
        <dbReference type="PROSITE" id="PS51173"/>
    </source>
</evidence>
<protein>
    <recommendedName>
        <fullName evidence="1">CBM2 domain-containing protein</fullName>
    </recommendedName>
</protein>
<reference evidence="2" key="1">
    <citation type="journal article" date="2014" name="Int. J. Syst. Evol. Microbiol.">
        <title>Complete genome sequence of Corynebacterium casei LMG S-19264T (=DSM 44701T), isolated from a smear-ripened cheese.</title>
        <authorList>
            <consortium name="US DOE Joint Genome Institute (JGI-PGF)"/>
            <person name="Walter F."/>
            <person name="Albersmeier A."/>
            <person name="Kalinowski J."/>
            <person name="Ruckert C."/>
        </authorList>
    </citation>
    <scope>NUCLEOTIDE SEQUENCE</scope>
    <source>
        <strain evidence="2">CGMCC 4.7138</strain>
    </source>
</reference>
<dbReference type="SUPFAM" id="SSF49384">
    <property type="entry name" value="Carbohydrate-binding domain"/>
    <property type="match status" value="1"/>
</dbReference>
<comment type="caution">
    <text evidence="2">The sequence shown here is derived from an EMBL/GenBank/DDBJ whole genome shotgun (WGS) entry which is preliminary data.</text>
</comment>
<dbReference type="Pfam" id="PF00553">
    <property type="entry name" value="CBM_2"/>
    <property type="match status" value="1"/>
</dbReference>
<dbReference type="InterPro" id="IPR012291">
    <property type="entry name" value="CBM2_carb-bd_dom_sf"/>
</dbReference>
<dbReference type="GO" id="GO:0005975">
    <property type="term" value="P:carbohydrate metabolic process"/>
    <property type="evidence" value="ECO:0007669"/>
    <property type="project" value="InterPro"/>
</dbReference>
<accession>A0A8H9LCG6</accession>
<proteinExistence type="predicted"/>
<reference evidence="2" key="2">
    <citation type="submission" date="2020-09" db="EMBL/GenBank/DDBJ databases">
        <authorList>
            <person name="Sun Q."/>
            <person name="Zhou Y."/>
        </authorList>
    </citation>
    <scope>NUCLEOTIDE SEQUENCE</scope>
    <source>
        <strain evidence="2">CGMCC 4.7138</strain>
    </source>
</reference>
<feature type="domain" description="CBM2" evidence="1">
    <location>
        <begin position="1"/>
        <end position="75"/>
    </location>
</feature>
<sequence>MRAGNAAISGWTVNWAWPGSQTITQLWGGVRSGSGSAVTVRNEAWNGSLAANATTTFGFLGGGSSAAPALTCTSP</sequence>
<dbReference type="Gene3D" id="2.60.40.290">
    <property type="match status" value="1"/>
</dbReference>
<name>A0A8H9LCG6_9ACTN</name>
<dbReference type="InterPro" id="IPR008965">
    <property type="entry name" value="CBM2/CBM3_carb-bd_dom_sf"/>
</dbReference>